<dbReference type="SMART" id="SM00388">
    <property type="entry name" value="HisKA"/>
    <property type="match status" value="1"/>
</dbReference>
<dbReference type="InterPro" id="IPR033480">
    <property type="entry name" value="sCache_2"/>
</dbReference>
<evidence type="ECO:0000256" key="2">
    <source>
        <dbReference type="ARBA" id="ARBA00004651"/>
    </source>
</evidence>
<dbReference type="EMBL" id="JAATJA010000001">
    <property type="protein sequence ID" value="NJB67014.1"/>
    <property type="molecule type" value="Genomic_DNA"/>
</dbReference>
<dbReference type="NCBIfam" id="TIGR00229">
    <property type="entry name" value="sensory_box"/>
    <property type="match status" value="2"/>
</dbReference>
<dbReference type="PANTHER" id="PTHR43065">
    <property type="entry name" value="SENSOR HISTIDINE KINASE"/>
    <property type="match status" value="1"/>
</dbReference>
<dbReference type="PROSITE" id="PS50109">
    <property type="entry name" value="HIS_KIN"/>
    <property type="match status" value="1"/>
</dbReference>
<feature type="region of interest" description="Disordered" evidence="10">
    <location>
        <begin position="957"/>
        <end position="988"/>
    </location>
</feature>
<dbReference type="InterPro" id="IPR004358">
    <property type="entry name" value="Sig_transdc_His_kin-like_C"/>
</dbReference>
<dbReference type="Pfam" id="PF08448">
    <property type="entry name" value="PAS_4"/>
    <property type="match status" value="2"/>
</dbReference>
<dbReference type="RefSeq" id="WP_167940104.1">
    <property type="nucleotide sequence ID" value="NZ_JAATJA010000001.1"/>
</dbReference>
<evidence type="ECO:0000259" key="12">
    <source>
        <dbReference type="PROSITE" id="PS50112"/>
    </source>
</evidence>
<name>A0A846QP75_9BACT</name>
<feature type="coiled-coil region" evidence="9">
    <location>
        <begin position="416"/>
        <end position="447"/>
    </location>
</feature>
<dbReference type="CDD" id="cd00082">
    <property type="entry name" value="HisKA"/>
    <property type="match status" value="1"/>
</dbReference>
<dbReference type="Pfam" id="PF08269">
    <property type="entry name" value="dCache_2"/>
    <property type="match status" value="1"/>
</dbReference>
<evidence type="ECO:0000313" key="13">
    <source>
        <dbReference type="EMBL" id="NJB67014.1"/>
    </source>
</evidence>
<dbReference type="InterPro" id="IPR003661">
    <property type="entry name" value="HisK_dim/P_dom"/>
</dbReference>
<evidence type="ECO:0000259" key="11">
    <source>
        <dbReference type="PROSITE" id="PS50109"/>
    </source>
</evidence>
<dbReference type="InterPro" id="IPR013656">
    <property type="entry name" value="PAS_4"/>
</dbReference>
<protein>
    <recommendedName>
        <fullName evidence="3">histidine kinase</fullName>
        <ecNumber evidence="3">2.7.13.3</ecNumber>
    </recommendedName>
</protein>
<sequence>MNMGICIKKSLTNDIKRRMLALAVISATLTAALWIHSEYRSFSDEIGQLRSVYLDSRKEKLREELGNVLDYIGYMKSTTDERLRESIRSRVYEAHAIATHIVDTFGADTPRERLESLVREALRPISFNNGRGYFFAGDFSGVEQLFPPNQKYEQRYLLDLRDTEGRLVIRDVIDICRTNGEGFYEYHWPKPGIPDSSFPKIAYVKTFAPFGWFIGTGEYLDDVERDIKAEVLSRLGHIRFEKSGYIFVVHRDGTMLANGLQPELVGQPVPDNTAPGSPSLMQLGQEAAAQPGGGFMTYMWRKPGSDEQHPKMSHIRPVDEWDWMVGAGVYLDEIDQTIGQMRSSLISDIRDRLLRIGALLALLIVGISLSTRLMTAQINRSFTAFSSFFDKAAKGAAHIDPGALEFDEFAALAEPANRMIRERDMAQEKLQQARDTLEIHVREKTAELVTANDTLRRREELLRVTFNSTGDAILVLDQTGNIVDTNPQFATMWGIPERMGLDDSASVFALMAEQVQAPDTLREGFALLAPDSVRFDELACRDGRTIERYAYPLVRDGHVMGRVFNFRDITERVNSQREVQSLRSLLGNIVDSMPSILIAVDRLGRVTQWNRAAAERTGISATKAQRRPLEEVFHILGDDCQAVHKAMRDAEPQFATRIPRLVEGEKRFFDLTVYPLGAQTVEGAVMRLDDVTSRVHIEDMMIQTEKMMSVGGLAAGMAHEINNPLGAVLQASQNITRRLSPDMPANKTVADELGLDLTLVHEYMQRRKISTYIEGIQEAGNRAAVIVRNMLDFSRKSETTRTPHNIGMLLDRAAELASKDYDLKKKYDFKQIEIVREYDPDTPIIAVNGTELEQVFLNLLKNAGQAMAEKDYAGQTPRITLRTAPENGKVRIEIEDNGPGIRLESHKRIFEPFFTTKGVGFGTGLGLSVSYFIITRNHGGEFRVDSEPGEWTRFTIHLPPLKPHHDETQPDASDSTPEPYNGTKKGES</sequence>
<comment type="catalytic activity">
    <reaction evidence="1">
        <text>ATP + protein L-histidine = ADP + protein N-phospho-L-histidine.</text>
        <dbReference type="EC" id="2.7.13.3"/>
    </reaction>
</comment>
<dbReference type="AlphaFoldDB" id="A0A846QP75"/>
<evidence type="ECO:0000256" key="7">
    <source>
        <dbReference type="ARBA" id="ARBA00022989"/>
    </source>
</evidence>
<keyword evidence="7" id="KW-1133">Transmembrane helix</keyword>
<evidence type="ECO:0000256" key="3">
    <source>
        <dbReference type="ARBA" id="ARBA00012438"/>
    </source>
</evidence>
<dbReference type="Pfam" id="PF00512">
    <property type="entry name" value="HisKA"/>
    <property type="match status" value="1"/>
</dbReference>
<dbReference type="PANTHER" id="PTHR43065:SF42">
    <property type="entry name" value="TWO-COMPONENT SENSOR PPRA"/>
    <property type="match status" value="1"/>
</dbReference>
<dbReference type="InterPro" id="IPR035965">
    <property type="entry name" value="PAS-like_dom_sf"/>
</dbReference>
<dbReference type="Gene3D" id="3.30.565.10">
    <property type="entry name" value="Histidine kinase-like ATPase, C-terminal domain"/>
    <property type="match status" value="1"/>
</dbReference>
<keyword evidence="8" id="KW-0472">Membrane</keyword>
<dbReference type="SMART" id="SM00387">
    <property type="entry name" value="HATPase_c"/>
    <property type="match status" value="1"/>
</dbReference>
<dbReference type="GO" id="GO:0000155">
    <property type="term" value="F:phosphorelay sensor kinase activity"/>
    <property type="evidence" value="ECO:0007669"/>
    <property type="project" value="InterPro"/>
</dbReference>
<evidence type="ECO:0000256" key="10">
    <source>
        <dbReference type="SAM" id="MobiDB-lite"/>
    </source>
</evidence>
<dbReference type="InterPro" id="IPR036097">
    <property type="entry name" value="HisK_dim/P_sf"/>
</dbReference>
<dbReference type="Pfam" id="PF02518">
    <property type="entry name" value="HATPase_c"/>
    <property type="match status" value="1"/>
</dbReference>
<dbReference type="SUPFAM" id="SSF55785">
    <property type="entry name" value="PYP-like sensor domain (PAS domain)"/>
    <property type="match status" value="2"/>
</dbReference>
<evidence type="ECO:0000256" key="9">
    <source>
        <dbReference type="SAM" id="Coils"/>
    </source>
</evidence>
<proteinExistence type="predicted"/>
<reference evidence="13 14" key="1">
    <citation type="submission" date="2020-03" db="EMBL/GenBank/DDBJ databases">
        <title>Genomic Encyclopedia of Type Strains, Phase IV (KMG-IV): sequencing the most valuable type-strain genomes for metagenomic binning, comparative biology and taxonomic classification.</title>
        <authorList>
            <person name="Goeker M."/>
        </authorList>
    </citation>
    <scope>NUCLEOTIDE SEQUENCE [LARGE SCALE GENOMIC DNA]</scope>
    <source>
        <strain evidence="13 14">DSM 24233</strain>
    </source>
</reference>
<keyword evidence="6" id="KW-0812">Transmembrane</keyword>
<feature type="domain" description="Histidine kinase" evidence="11">
    <location>
        <begin position="716"/>
        <end position="962"/>
    </location>
</feature>
<keyword evidence="4" id="KW-1003">Cell membrane</keyword>
<comment type="subcellular location">
    <subcellularLocation>
        <location evidence="2">Cell membrane</location>
        <topology evidence="2">Multi-pass membrane protein</topology>
    </subcellularLocation>
</comment>
<dbReference type="InterPro" id="IPR003594">
    <property type="entry name" value="HATPase_dom"/>
</dbReference>
<feature type="domain" description="PAS" evidence="12">
    <location>
        <begin position="582"/>
        <end position="634"/>
    </location>
</feature>
<dbReference type="GO" id="GO:0005886">
    <property type="term" value="C:plasma membrane"/>
    <property type="evidence" value="ECO:0007669"/>
    <property type="project" value="UniProtKB-SubCell"/>
</dbReference>
<organism evidence="13 14">
    <name type="scientific">Desulfobaculum xiamenense</name>
    <dbReference type="NCBI Taxonomy" id="995050"/>
    <lineage>
        <taxon>Bacteria</taxon>
        <taxon>Pseudomonadati</taxon>
        <taxon>Thermodesulfobacteriota</taxon>
        <taxon>Desulfovibrionia</taxon>
        <taxon>Desulfovibrionales</taxon>
        <taxon>Desulfovibrionaceae</taxon>
        <taxon>Desulfobaculum</taxon>
    </lineage>
</organism>
<dbReference type="InterPro" id="IPR005467">
    <property type="entry name" value="His_kinase_dom"/>
</dbReference>
<dbReference type="EC" id="2.7.13.3" evidence="3"/>
<evidence type="ECO:0000313" key="14">
    <source>
        <dbReference type="Proteomes" id="UP000580856"/>
    </source>
</evidence>
<dbReference type="InterPro" id="IPR000014">
    <property type="entry name" value="PAS"/>
</dbReference>
<dbReference type="SMART" id="SM00091">
    <property type="entry name" value="PAS"/>
    <property type="match status" value="2"/>
</dbReference>
<evidence type="ECO:0000256" key="6">
    <source>
        <dbReference type="ARBA" id="ARBA00022692"/>
    </source>
</evidence>
<accession>A0A846QP75</accession>
<evidence type="ECO:0000256" key="8">
    <source>
        <dbReference type="ARBA" id="ARBA00023136"/>
    </source>
</evidence>
<keyword evidence="9" id="KW-0175">Coiled coil</keyword>
<dbReference type="Gene3D" id="1.10.287.130">
    <property type="match status" value="1"/>
</dbReference>
<dbReference type="SMART" id="SM01049">
    <property type="entry name" value="Cache_2"/>
    <property type="match status" value="2"/>
</dbReference>
<gene>
    <name evidence="13" type="ORF">GGQ74_000654</name>
</gene>
<feature type="domain" description="PAS" evidence="12">
    <location>
        <begin position="458"/>
        <end position="495"/>
    </location>
</feature>
<dbReference type="PROSITE" id="PS50112">
    <property type="entry name" value="PAS"/>
    <property type="match status" value="2"/>
</dbReference>
<dbReference type="InterPro" id="IPR004010">
    <property type="entry name" value="Double_Cache_2"/>
</dbReference>
<comment type="caution">
    <text evidence="13">The sequence shown here is derived from an EMBL/GenBank/DDBJ whole genome shotgun (WGS) entry which is preliminary data.</text>
</comment>
<evidence type="ECO:0000256" key="1">
    <source>
        <dbReference type="ARBA" id="ARBA00000085"/>
    </source>
</evidence>
<evidence type="ECO:0000256" key="4">
    <source>
        <dbReference type="ARBA" id="ARBA00022475"/>
    </source>
</evidence>
<evidence type="ECO:0000256" key="5">
    <source>
        <dbReference type="ARBA" id="ARBA00022553"/>
    </source>
</evidence>
<dbReference type="Proteomes" id="UP000580856">
    <property type="component" value="Unassembled WGS sequence"/>
</dbReference>
<dbReference type="Gene3D" id="3.30.450.20">
    <property type="entry name" value="PAS domain"/>
    <property type="match status" value="4"/>
</dbReference>
<keyword evidence="5" id="KW-0597">Phosphoprotein</keyword>
<dbReference type="InterPro" id="IPR036890">
    <property type="entry name" value="HATPase_C_sf"/>
</dbReference>
<dbReference type="SUPFAM" id="SSF55874">
    <property type="entry name" value="ATPase domain of HSP90 chaperone/DNA topoisomerase II/histidine kinase"/>
    <property type="match status" value="1"/>
</dbReference>
<dbReference type="PRINTS" id="PR00344">
    <property type="entry name" value="BCTRLSENSOR"/>
</dbReference>
<dbReference type="SUPFAM" id="SSF47384">
    <property type="entry name" value="Homodimeric domain of signal transducing histidine kinase"/>
    <property type="match status" value="1"/>
</dbReference>
<keyword evidence="14" id="KW-1185">Reference proteome</keyword>